<reference evidence="1 2" key="1">
    <citation type="submission" date="2024-08" db="EMBL/GenBank/DDBJ databases">
        <title>Clostridium lapicellarii sp. nov., and Clostridium renhuaiense sp. nov., two species isolated from the mud in a fermentation cellar used for producing sauce-flavour Chinese liquors.</title>
        <authorList>
            <person name="Yang F."/>
            <person name="Wang H."/>
            <person name="Chen L.Q."/>
            <person name="Zhou N."/>
            <person name="Lu J.J."/>
            <person name="Pu X.X."/>
            <person name="Wan B."/>
            <person name="Wang L."/>
            <person name="Liu S.J."/>
        </authorList>
    </citation>
    <scope>NUCLEOTIDE SEQUENCE [LARGE SCALE GENOMIC DNA]</scope>
    <source>
        <strain evidence="1 2">MT-5</strain>
    </source>
</reference>
<sequence>MGKLTGVKGGVTNWPQTMEGMKEIQRRFTIALARIIWETKTPHQVDLIIDGLEKHKWNEPILRRDEVE</sequence>
<organism evidence="1 2">
    <name type="scientific">Clostridium moutaii</name>
    <dbReference type="NCBI Taxonomy" id="3240932"/>
    <lineage>
        <taxon>Bacteria</taxon>
        <taxon>Bacillati</taxon>
        <taxon>Bacillota</taxon>
        <taxon>Clostridia</taxon>
        <taxon>Eubacteriales</taxon>
        <taxon>Clostridiaceae</taxon>
        <taxon>Clostridium</taxon>
    </lineage>
</organism>
<gene>
    <name evidence="1" type="ORF">AB8U03_00290</name>
</gene>
<evidence type="ECO:0000313" key="2">
    <source>
        <dbReference type="Proteomes" id="UP001564657"/>
    </source>
</evidence>
<dbReference type="EMBL" id="JBGEWD010000001">
    <property type="protein sequence ID" value="MEY7998650.1"/>
    <property type="molecule type" value="Genomic_DNA"/>
</dbReference>
<evidence type="ECO:0000313" key="1">
    <source>
        <dbReference type="EMBL" id="MEY7998650.1"/>
    </source>
</evidence>
<name>A0ABV4BM76_9CLOT</name>
<dbReference type="RefSeq" id="WP_369702548.1">
    <property type="nucleotide sequence ID" value="NZ_JBGEWD010000001.1"/>
</dbReference>
<protein>
    <submittedName>
        <fullName evidence="1">Uncharacterized protein</fullName>
    </submittedName>
</protein>
<keyword evidence="2" id="KW-1185">Reference proteome</keyword>
<accession>A0ABV4BM76</accession>
<comment type="caution">
    <text evidence="1">The sequence shown here is derived from an EMBL/GenBank/DDBJ whole genome shotgun (WGS) entry which is preliminary data.</text>
</comment>
<dbReference type="Proteomes" id="UP001564657">
    <property type="component" value="Unassembled WGS sequence"/>
</dbReference>
<proteinExistence type="predicted"/>